<evidence type="ECO:0000313" key="2">
    <source>
        <dbReference type="EMBL" id="SHG53146.1"/>
    </source>
</evidence>
<evidence type="ECO:0000313" key="3">
    <source>
        <dbReference type="Proteomes" id="UP000183945"/>
    </source>
</evidence>
<dbReference type="OrthoDB" id="9785180at2"/>
<keyword evidence="3" id="KW-1185">Reference proteome</keyword>
<dbReference type="SUPFAM" id="SSF109998">
    <property type="entry name" value="Triger factor/SurA peptide-binding domain-like"/>
    <property type="match status" value="1"/>
</dbReference>
<reference evidence="3" key="1">
    <citation type="submission" date="2016-11" db="EMBL/GenBank/DDBJ databases">
        <authorList>
            <person name="Varghese N."/>
            <person name="Submissions S."/>
        </authorList>
    </citation>
    <scope>NUCLEOTIDE SEQUENCE [LARGE SCALE GENOMIC DNA]</scope>
    <source>
        <strain evidence="3">DSM 24579</strain>
    </source>
</reference>
<evidence type="ECO:0008006" key="4">
    <source>
        <dbReference type="Google" id="ProtNLM"/>
    </source>
</evidence>
<dbReference type="Gene3D" id="3.10.50.40">
    <property type="match status" value="1"/>
</dbReference>
<organism evidence="2 3">
    <name type="scientific">Salegentibacter echinorum</name>
    <dbReference type="NCBI Taxonomy" id="1073325"/>
    <lineage>
        <taxon>Bacteria</taxon>
        <taxon>Pseudomonadati</taxon>
        <taxon>Bacteroidota</taxon>
        <taxon>Flavobacteriia</taxon>
        <taxon>Flavobacteriales</taxon>
        <taxon>Flavobacteriaceae</taxon>
        <taxon>Salegentibacter</taxon>
    </lineage>
</organism>
<accession>A0A1M5KK56</accession>
<dbReference type="RefSeq" id="WP_072881172.1">
    <property type="nucleotide sequence ID" value="NZ_FQVT01000015.1"/>
</dbReference>
<proteinExistence type="predicted"/>
<dbReference type="EMBL" id="FQVT01000015">
    <property type="protein sequence ID" value="SHG53146.1"/>
    <property type="molecule type" value="Genomic_DNA"/>
</dbReference>
<feature type="coiled-coil region" evidence="1">
    <location>
        <begin position="152"/>
        <end position="179"/>
    </location>
</feature>
<name>A0A1M5KK56_SALEC</name>
<evidence type="ECO:0000256" key="1">
    <source>
        <dbReference type="SAM" id="Coils"/>
    </source>
</evidence>
<sequence>MNFRILRGYFYCLLGLCLLTGCSYFQNSEEKKVVVRVNESYLYEEDINALINENTSEEDSALIVSNYINRWATQKLLIDRARLNLPQSKLKEFNDLVENYRNELYTSAYTSAVVTPKLDTNITEEKLESYFKDHKDNFKLGENLVKLRYISLEKDNSNLDEIKERIKRFNEEDRAALNKLSLQFKNYSLNDSVWVKLQTVYDKIKPLTAEDRSNLLKKSNFLEVKDSLSVYLIFINDVLERGQESPLEYAKPTIKKILLNKQKLNLIKELEKDITKDAIKKEQFEIYN</sequence>
<dbReference type="AlphaFoldDB" id="A0A1M5KK56"/>
<dbReference type="Gene3D" id="1.10.4030.10">
    <property type="entry name" value="Porin chaperone SurA, peptide-binding domain"/>
    <property type="match status" value="1"/>
</dbReference>
<dbReference type="GO" id="GO:0003755">
    <property type="term" value="F:peptidyl-prolyl cis-trans isomerase activity"/>
    <property type="evidence" value="ECO:0007669"/>
    <property type="project" value="InterPro"/>
</dbReference>
<dbReference type="InterPro" id="IPR027304">
    <property type="entry name" value="Trigger_fact/SurA_dom_sf"/>
</dbReference>
<protein>
    <recommendedName>
        <fullName evidence="4">Peptidylprolyl isomerase</fullName>
    </recommendedName>
</protein>
<dbReference type="STRING" id="1073325.SAMN05444483_11524"/>
<gene>
    <name evidence="2" type="ORF">SAMN05444483_11524</name>
</gene>
<dbReference type="InterPro" id="IPR046357">
    <property type="entry name" value="PPIase_dom_sf"/>
</dbReference>
<dbReference type="Proteomes" id="UP000183945">
    <property type="component" value="Unassembled WGS sequence"/>
</dbReference>
<keyword evidence="1" id="KW-0175">Coiled coil</keyword>
<dbReference type="PROSITE" id="PS51257">
    <property type="entry name" value="PROKAR_LIPOPROTEIN"/>
    <property type="match status" value="1"/>
</dbReference>